<dbReference type="RefSeq" id="WP_344997835.1">
    <property type="nucleotide sequence ID" value="NZ_BAABFR010000054.1"/>
</dbReference>
<evidence type="ECO:0000313" key="1">
    <source>
        <dbReference type="EMBL" id="GAA4397263.1"/>
    </source>
</evidence>
<dbReference type="EMBL" id="BAABFR010000054">
    <property type="protein sequence ID" value="GAA4397263.1"/>
    <property type="molecule type" value="Genomic_DNA"/>
</dbReference>
<comment type="caution">
    <text evidence="1">The sequence shown here is derived from an EMBL/GenBank/DDBJ whole genome shotgun (WGS) entry which is preliminary data.</text>
</comment>
<sequence>MQNIVVVLDGTEHTAALVAELTSAGAQVTAIGQNFREVVAVMNHGVYPLVADLADPEQWPIVVARVEARFGAVTEVIDPADRLAARTAA</sequence>
<keyword evidence="2" id="KW-1185">Reference proteome</keyword>
<dbReference type="Proteomes" id="UP001500635">
    <property type="component" value="Unassembled WGS sequence"/>
</dbReference>
<proteinExistence type="predicted"/>
<accession>A0ABP8JX00</accession>
<gene>
    <name evidence="1" type="ORF">GCM10023147_32440</name>
</gene>
<protein>
    <submittedName>
        <fullName evidence="1">Uncharacterized protein</fullName>
    </submittedName>
</protein>
<evidence type="ECO:0000313" key="2">
    <source>
        <dbReference type="Proteomes" id="UP001500635"/>
    </source>
</evidence>
<dbReference type="SUPFAM" id="SSF51735">
    <property type="entry name" value="NAD(P)-binding Rossmann-fold domains"/>
    <property type="match status" value="1"/>
</dbReference>
<organism evidence="1 2">
    <name type="scientific">Tsukamurella soli</name>
    <dbReference type="NCBI Taxonomy" id="644556"/>
    <lineage>
        <taxon>Bacteria</taxon>
        <taxon>Bacillati</taxon>
        <taxon>Actinomycetota</taxon>
        <taxon>Actinomycetes</taxon>
        <taxon>Mycobacteriales</taxon>
        <taxon>Tsukamurellaceae</taxon>
        <taxon>Tsukamurella</taxon>
    </lineage>
</organism>
<name>A0ABP8JX00_9ACTN</name>
<dbReference type="InterPro" id="IPR036291">
    <property type="entry name" value="NAD(P)-bd_dom_sf"/>
</dbReference>
<reference evidence="2" key="1">
    <citation type="journal article" date="2019" name="Int. J. Syst. Evol. Microbiol.">
        <title>The Global Catalogue of Microorganisms (GCM) 10K type strain sequencing project: providing services to taxonomists for standard genome sequencing and annotation.</title>
        <authorList>
            <consortium name="The Broad Institute Genomics Platform"/>
            <consortium name="The Broad Institute Genome Sequencing Center for Infectious Disease"/>
            <person name="Wu L."/>
            <person name="Ma J."/>
        </authorList>
    </citation>
    <scope>NUCLEOTIDE SEQUENCE [LARGE SCALE GENOMIC DNA]</scope>
    <source>
        <strain evidence="2">JCM 17688</strain>
    </source>
</reference>